<feature type="region of interest" description="Disordered" evidence="1">
    <location>
        <begin position="519"/>
        <end position="663"/>
    </location>
</feature>
<dbReference type="Proteomes" id="UP000479190">
    <property type="component" value="Unassembled WGS sequence"/>
</dbReference>
<reference evidence="2 3" key="1">
    <citation type="submission" date="2020-02" db="EMBL/GenBank/DDBJ databases">
        <authorList>
            <person name="Ferguson B K."/>
        </authorList>
    </citation>
    <scope>NUCLEOTIDE SEQUENCE [LARGE SCALE GENOMIC DNA]</scope>
</reference>
<feature type="compositionally biased region" description="Polar residues" evidence="1">
    <location>
        <begin position="247"/>
        <end position="257"/>
    </location>
</feature>
<feature type="compositionally biased region" description="Basic and acidic residues" evidence="1">
    <location>
        <begin position="738"/>
        <end position="750"/>
    </location>
</feature>
<feature type="compositionally biased region" description="Low complexity" evidence="1">
    <location>
        <begin position="139"/>
        <end position="192"/>
    </location>
</feature>
<dbReference type="OrthoDB" id="7552747at2759"/>
<proteinExistence type="predicted"/>
<dbReference type="AlphaFoldDB" id="A0A6H5IYP0"/>
<evidence type="ECO:0000313" key="3">
    <source>
        <dbReference type="Proteomes" id="UP000479190"/>
    </source>
</evidence>
<feature type="compositionally biased region" description="Basic and acidic residues" evidence="1">
    <location>
        <begin position="260"/>
        <end position="303"/>
    </location>
</feature>
<name>A0A6H5IYP0_9HYME</name>
<protein>
    <recommendedName>
        <fullName evidence="4">Retrotransposon gag domain-containing protein</fullName>
    </recommendedName>
</protein>
<feature type="compositionally biased region" description="Acidic residues" evidence="1">
    <location>
        <begin position="315"/>
        <end position="326"/>
    </location>
</feature>
<keyword evidence="3" id="KW-1185">Reference proteome</keyword>
<feature type="region of interest" description="Disordered" evidence="1">
    <location>
        <begin position="107"/>
        <end position="196"/>
    </location>
</feature>
<feature type="region of interest" description="Disordered" evidence="1">
    <location>
        <begin position="211"/>
        <end position="374"/>
    </location>
</feature>
<evidence type="ECO:0000313" key="2">
    <source>
        <dbReference type="EMBL" id="CAB0040087.1"/>
    </source>
</evidence>
<organism evidence="2 3">
    <name type="scientific">Trichogramma brassicae</name>
    <dbReference type="NCBI Taxonomy" id="86971"/>
    <lineage>
        <taxon>Eukaryota</taxon>
        <taxon>Metazoa</taxon>
        <taxon>Ecdysozoa</taxon>
        <taxon>Arthropoda</taxon>
        <taxon>Hexapoda</taxon>
        <taxon>Insecta</taxon>
        <taxon>Pterygota</taxon>
        <taxon>Neoptera</taxon>
        <taxon>Endopterygota</taxon>
        <taxon>Hymenoptera</taxon>
        <taxon>Apocrita</taxon>
        <taxon>Proctotrupomorpha</taxon>
        <taxon>Chalcidoidea</taxon>
        <taxon>Trichogrammatidae</taxon>
        <taxon>Trichogramma</taxon>
    </lineage>
</organism>
<feature type="compositionally biased region" description="Basic and acidic residues" evidence="1">
    <location>
        <begin position="687"/>
        <end position="708"/>
    </location>
</feature>
<feature type="compositionally biased region" description="Acidic residues" evidence="1">
    <location>
        <begin position="559"/>
        <end position="570"/>
    </location>
</feature>
<feature type="compositionally biased region" description="Basic and acidic residues" evidence="1">
    <location>
        <begin position="341"/>
        <end position="362"/>
    </location>
</feature>
<evidence type="ECO:0008006" key="4">
    <source>
        <dbReference type="Google" id="ProtNLM"/>
    </source>
</evidence>
<dbReference type="EMBL" id="CADCXV010001001">
    <property type="protein sequence ID" value="CAB0040087.1"/>
    <property type="molecule type" value="Genomic_DNA"/>
</dbReference>
<sequence>MFGALIRHGEKDLVSRPDIVGDLARQIKAIVEKMEPRQVIAILDARRLARTGTEMALRSRLFRSEIRAIHPEALPPWFPAEDEVLGVSPLDTLQYQLLIPQCQQPLRMEQPTGSDPEDSGNSEEEEGAGAMVDAKAEMPPSSIPCVVSSSTPTTTSSPAIYTAPPTQSTPSTTPRVVSTWSSSTTTSSAPLTMGPSMGLTQALAGLSFNERDSVWPPTRPLAATSLGAVGPSPSRYDIPSLGAGTKTWPSNARQTPWGTRPKEVGHTRSGHQDGSREKIEDEEHERRDRPGARRPERADEDRANRRRTRERSDDREPEPETDDDEESNRRRVGFQRIGRSSLDRSNPRNDRDASYERQERSPYRASSPPTRMTGLQATKVLQSWHLSFDGENREEARNFLENVRDCKESNEIPTDKLLKAMPAILKGKAQRWAFEDRYMKVLRDTTIRRDIDHRTQAKGEKIADYADCFLQLVRHLKQRPRDEELVEMFLQNVRNGYRRFIAPHRPWTIAEAVELVKNTTNESSRTRKSSKSHPPATSSASRRPGFPQGKVGKIAAMTEIDDFSENEESDKADNSTPKTGRSPMGPVRRRAARRHRRKRPSRTSKVRAQQGRWGSTVDMPKVCTGATSAGKRIGGTAGGPATVPDVTTEAREASEGESDEEDLLEHVIWVPEENDEAAEDMAWESGSAEKEDQTQETDRSKKGAKEFSRQQTSQLIAVNVGEKGRRKRCQCCPNGRKQPRDPRRSRECVKKIATMPSSL</sequence>
<feature type="compositionally biased region" description="Basic residues" evidence="1">
    <location>
        <begin position="587"/>
        <end position="605"/>
    </location>
</feature>
<gene>
    <name evidence="2" type="ORF">TBRA_LOCUS11819</name>
</gene>
<feature type="compositionally biased region" description="Acidic residues" evidence="1">
    <location>
        <begin position="115"/>
        <end position="127"/>
    </location>
</feature>
<feature type="region of interest" description="Disordered" evidence="1">
    <location>
        <begin position="676"/>
        <end position="759"/>
    </location>
</feature>
<evidence type="ECO:0000256" key="1">
    <source>
        <dbReference type="SAM" id="MobiDB-lite"/>
    </source>
</evidence>
<accession>A0A6H5IYP0</accession>